<gene>
    <name evidence="1" type="ORF">GGD89_003848</name>
</gene>
<dbReference type="SUPFAM" id="SSF47413">
    <property type="entry name" value="lambda repressor-like DNA-binding domains"/>
    <property type="match status" value="1"/>
</dbReference>
<name>A0A7W6RGT9_9PROT</name>
<dbReference type="RefSeq" id="WP_184048917.1">
    <property type="nucleotide sequence ID" value="NZ_JACIGK010000058.1"/>
</dbReference>
<accession>A0A7W6RGT9</accession>
<dbReference type="CDD" id="cd00093">
    <property type="entry name" value="HTH_XRE"/>
    <property type="match status" value="1"/>
</dbReference>
<dbReference type="Proteomes" id="UP000554286">
    <property type="component" value="Unassembled WGS sequence"/>
</dbReference>
<protein>
    <submittedName>
        <fullName evidence="1">DNA-binding transcriptional regulator YiaG</fullName>
    </submittedName>
</protein>
<dbReference type="InterPro" id="IPR001387">
    <property type="entry name" value="Cro/C1-type_HTH"/>
</dbReference>
<proteinExistence type="predicted"/>
<evidence type="ECO:0000313" key="2">
    <source>
        <dbReference type="Proteomes" id="UP000554286"/>
    </source>
</evidence>
<comment type="caution">
    <text evidence="1">The sequence shown here is derived from an EMBL/GenBank/DDBJ whole genome shotgun (WGS) entry which is preliminary data.</text>
</comment>
<keyword evidence="1" id="KW-0238">DNA-binding</keyword>
<sequence>MTTCRRQSAEGIVDRSEILKEIRARLGTVNGQVTADGLGVTRQAVHKWTQGQADPSLMNTCLLARRFGYRVALVPAQEDAP</sequence>
<dbReference type="AlphaFoldDB" id="A0A7W6RGT9"/>
<dbReference type="EMBL" id="JACIGK010000058">
    <property type="protein sequence ID" value="MBB4268192.1"/>
    <property type="molecule type" value="Genomic_DNA"/>
</dbReference>
<dbReference type="GO" id="GO:0003677">
    <property type="term" value="F:DNA binding"/>
    <property type="evidence" value="ECO:0007669"/>
    <property type="project" value="UniProtKB-KW"/>
</dbReference>
<dbReference type="InterPro" id="IPR010982">
    <property type="entry name" value="Lambda_DNA-bd_dom_sf"/>
</dbReference>
<evidence type="ECO:0000313" key="1">
    <source>
        <dbReference type="EMBL" id="MBB4268192.1"/>
    </source>
</evidence>
<organism evidence="1 2">
    <name type="scientific">Roseospira visakhapatnamensis</name>
    <dbReference type="NCBI Taxonomy" id="390880"/>
    <lineage>
        <taxon>Bacteria</taxon>
        <taxon>Pseudomonadati</taxon>
        <taxon>Pseudomonadota</taxon>
        <taxon>Alphaproteobacteria</taxon>
        <taxon>Rhodospirillales</taxon>
        <taxon>Rhodospirillaceae</taxon>
        <taxon>Roseospira</taxon>
    </lineage>
</organism>
<keyword evidence="2" id="KW-1185">Reference proteome</keyword>
<dbReference type="Gene3D" id="1.10.260.40">
    <property type="entry name" value="lambda repressor-like DNA-binding domains"/>
    <property type="match status" value="1"/>
</dbReference>
<reference evidence="1 2" key="1">
    <citation type="submission" date="2020-08" db="EMBL/GenBank/DDBJ databases">
        <title>Genome sequencing of Purple Non-Sulfur Bacteria from various extreme environments.</title>
        <authorList>
            <person name="Mayer M."/>
        </authorList>
    </citation>
    <scope>NUCLEOTIDE SEQUENCE [LARGE SCALE GENOMIC DNA]</scope>
    <source>
        <strain evidence="1 2">JA131</strain>
    </source>
</reference>